<dbReference type="InterPro" id="IPR053779">
    <property type="entry name" value="GlpR"/>
</dbReference>
<evidence type="ECO:0000313" key="4">
    <source>
        <dbReference type="Proteomes" id="UP001601442"/>
    </source>
</evidence>
<name>A0ABW6NWA7_9NOCA</name>
<feature type="transmembrane region" description="Helical" evidence="2">
    <location>
        <begin position="273"/>
        <end position="289"/>
    </location>
</feature>
<evidence type="ECO:0000313" key="3">
    <source>
        <dbReference type="EMBL" id="MFF0495109.1"/>
    </source>
</evidence>
<evidence type="ECO:0000256" key="2">
    <source>
        <dbReference type="SAM" id="Phobius"/>
    </source>
</evidence>
<comment type="caution">
    <text evidence="3">The sequence shown here is derived from an EMBL/GenBank/DDBJ whole genome shotgun (WGS) entry which is preliminary data.</text>
</comment>
<feature type="compositionally biased region" description="Low complexity" evidence="1">
    <location>
        <begin position="330"/>
        <end position="339"/>
    </location>
</feature>
<dbReference type="NCBIfam" id="NF045516">
    <property type="entry name" value="GlpR"/>
    <property type="match status" value="1"/>
</dbReference>
<dbReference type="Proteomes" id="UP001601442">
    <property type="component" value="Unassembled WGS sequence"/>
</dbReference>
<feature type="region of interest" description="Disordered" evidence="1">
    <location>
        <begin position="330"/>
        <end position="358"/>
    </location>
</feature>
<feature type="compositionally biased region" description="Acidic residues" evidence="1">
    <location>
        <begin position="214"/>
        <end position="230"/>
    </location>
</feature>
<keyword evidence="2" id="KW-1133">Transmembrane helix</keyword>
<gene>
    <name evidence="3" type="primary">glpR</name>
    <name evidence="3" type="ORF">ACFYU5_01780</name>
</gene>
<dbReference type="EMBL" id="JBIAMT010000001">
    <property type="protein sequence ID" value="MFF0495109.1"/>
    <property type="molecule type" value="Genomic_DNA"/>
</dbReference>
<accession>A0ABW6NWA7</accession>
<feature type="transmembrane region" description="Helical" evidence="2">
    <location>
        <begin position="6"/>
        <end position="23"/>
    </location>
</feature>
<reference evidence="3 4" key="1">
    <citation type="submission" date="2024-10" db="EMBL/GenBank/DDBJ databases">
        <title>The Natural Products Discovery Center: Release of the First 8490 Sequenced Strains for Exploring Actinobacteria Biosynthetic Diversity.</title>
        <authorList>
            <person name="Kalkreuter E."/>
            <person name="Kautsar S.A."/>
            <person name="Yang D."/>
            <person name="Bader C.D."/>
            <person name="Teijaro C.N."/>
            <person name="Fluegel L."/>
            <person name="Davis C.M."/>
            <person name="Simpson J.R."/>
            <person name="Lauterbach L."/>
            <person name="Steele A.D."/>
            <person name="Gui C."/>
            <person name="Meng S."/>
            <person name="Li G."/>
            <person name="Viehrig K."/>
            <person name="Ye F."/>
            <person name="Su P."/>
            <person name="Kiefer A.F."/>
            <person name="Nichols A."/>
            <person name="Cepeda A.J."/>
            <person name="Yan W."/>
            <person name="Fan B."/>
            <person name="Jiang Y."/>
            <person name="Adhikari A."/>
            <person name="Zheng C.-J."/>
            <person name="Schuster L."/>
            <person name="Cowan T.M."/>
            <person name="Smanski M.J."/>
            <person name="Chevrette M.G."/>
            <person name="De Carvalho L.P.S."/>
            <person name="Shen B."/>
        </authorList>
    </citation>
    <scope>NUCLEOTIDE SEQUENCE [LARGE SCALE GENOMIC DNA]</scope>
    <source>
        <strain evidence="3 4">NPDC004119</strain>
    </source>
</reference>
<feature type="compositionally biased region" description="Basic and acidic residues" evidence="1">
    <location>
        <begin position="142"/>
        <end position="168"/>
    </location>
</feature>
<sequence>MPNSILWIALVVLWVFVLFPMLADRHPRIRRTTDVALATRVLHRGGTRRRAKKGPATGHETDPDWVPAPRQKRLSHGDDAEDRMTTSADEPVIEDDRNAPERAESEVTRARRSAGDPPGRADAGEEHAPEIPVDAADAEPGGGERDHVDGTAEGECDRDLAGDAHTGDPDEAEDREEADDVPAAAETEDRPQTSMARIPPAPSAAVPARRGDVDPDDDLDDDLDDSDDLDDRAGDEPGSTARDFVPSRRGRGGFDPEADAIARAARYRFRQRTALGLILSTLLFGAFAIVVSATLWWGCALSVVAFGAYLAYLRRQVRFEEDIRRRRAARLPGARQRPAGNAEPVAQDQVRAERRPGMDRDAARALRRRAVVLDVDDEDPLFDHLEHFDAAAARATRNRAAGGEIRRAAGE</sequence>
<protein>
    <submittedName>
        <fullName evidence="3">Gephyrin-like molybdotransferase receptor GlpR</fullName>
    </submittedName>
</protein>
<evidence type="ECO:0000256" key="1">
    <source>
        <dbReference type="SAM" id="MobiDB-lite"/>
    </source>
</evidence>
<proteinExistence type="predicted"/>
<keyword evidence="4" id="KW-1185">Reference proteome</keyword>
<feature type="transmembrane region" description="Helical" evidence="2">
    <location>
        <begin position="295"/>
        <end position="313"/>
    </location>
</feature>
<feature type="compositionally biased region" description="Basic residues" evidence="1">
    <location>
        <begin position="44"/>
        <end position="53"/>
    </location>
</feature>
<feature type="compositionally biased region" description="Basic and acidic residues" evidence="1">
    <location>
        <begin position="75"/>
        <end position="84"/>
    </location>
</feature>
<keyword evidence="2" id="KW-0472">Membrane</keyword>
<feature type="compositionally biased region" description="Acidic residues" evidence="1">
    <location>
        <begin position="169"/>
        <end position="180"/>
    </location>
</feature>
<organism evidence="3 4">
    <name type="scientific">Nocardia aobensis</name>
    <dbReference type="NCBI Taxonomy" id="257277"/>
    <lineage>
        <taxon>Bacteria</taxon>
        <taxon>Bacillati</taxon>
        <taxon>Actinomycetota</taxon>
        <taxon>Actinomycetes</taxon>
        <taxon>Mycobacteriales</taxon>
        <taxon>Nocardiaceae</taxon>
        <taxon>Nocardia</taxon>
    </lineage>
</organism>
<feature type="region of interest" description="Disordered" evidence="1">
    <location>
        <begin position="44"/>
        <end position="255"/>
    </location>
</feature>
<keyword evidence="2" id="KW-0812">Transmembrane</keyword>
<feature type="compositionally biased region" description="Basic and acidic residues" evidence="1">
    <location>
        <begin position="94"/>
        <end position="109"/>
    </location>
</feature>
<dbReference type="RefSeq" id="WP_387388833.1">
    <property type="nucleotide sequence ID" value="NZ_JBIAMT010000001.1"/>
</dbReference>